<evidence type="ECO:0000313" key="4">
    <source>
        <dbReference type="EMBL" id="SDG41318.1"/>
    </source>
</evidence>
<dbReference type="PANTHER" id="PTHR30006">
    <property type="entry name" value="THIAMINE-BINDING PERIPLASMIC PROTEIN-RELATED"/>
    <property type="match status" value="1"/>
</dbReference>
<comment type="similarity">
    <text evidence="1">Belongs to the bacterial solute-binding protein 1 family.</text>
</comment>
<dbReference type="AlphaFoldDB" id="A0A1G7U1M3"/>
<protein>
    <submittedName>
        <fullName evidence="4">Iron(III) transport system substrate-binding protein</fullName>
    </submittedName>
</protein>
<dbReference type="Gene3D" id="3.40.190.10">
    <property type="entry name" value="Periplasmic binding protein-like II"/>
    <property type="match status" value="2"/>
</dbReference>
<sequence>MANEPHGRALAFGALDDVTTTKGYTMTRFSKTFVAASLLALGAAVPALSQEVNIYTTREPGLIQPILDAFTEETGVAVNTVFLQDGLIERVSAEGESSPADILMTVDFGALIDLVDAGLTQPVESEVLEAAVPETLRDPEGNWFALSGRARVIYAAKDLDIDSFTYEQLDDEEWRGRLCIRSGQHPYNTAMFASYMAKYGEEETRTWLEGIKANQARVAAGGDRDGARDIAAGICDIAVANSYYYGLMMSGAGGAEQQAWAEEVQVILPTFENGGTLVNISGAGVAAHAPNRDEAVQLLEYLVSDDAQKLYAEANFEHPVNENAEVHPIIAGIGELTPDSLSLTEVLPFRTRASELVDEVNFDTFEN</sequence>
<feature type="binding site" evidence="3">
    <location>
        <position position="243"/>
    </location>
    <ligand>
        <name>Fe cation</name>
        <dbReference type="ChEBI" id="CHEBI:24875"/>
    </ligand>
</feature>
<dbReference type="Proteomes" id="UP000199495">
    <property type="component" value="Unassembled WGS sequence"/>
</dbReference>
<reference evidence="4 5" key="1">
    <citation type="submission" date="2016-10" db="EMBL/GenBank/DDBJ databases">
        <authorList>
            <person name="de Groot N.N."/>
        </authorList>
    </citation>
    <scope>NUCLEOTIDE SEQUENCE [LARGE SCALE GENOMIC DNA]</scope>
    <source>
        <strain evidence="4 5">CGMCC 1.10267</strain>
    </source>
</reference>
<dbReference type="GO" id="GO:0046872">
    <property type="term" value="F:metal ion binding"/>
    <property type="evidence" value="ECO:0007669"/>
    <property type="project" value="UniProtKB-KW"/>
</dbReference>
<organism evidence="4 5">
    <name type="scientific">Pelagibacterium luteolum</name>
    <dbReference type="NCBI Taxonomy" id="440168"/>
    <lineage>
        <taxon>Bacteria</taxon>
        <taxon>Pseudomonadati</taxon>
        <taxon>Pseudomonadota</taxon>
        <taxon>Alphaproteobacteria</taxon>
        <taxon>Hyphomicrobiales</taxon>
        <taxon>Devosiaceae</taxon>
        <taxon>Pelagibacterium</taxon>
    </lineage>
</organism>
<evidence type="ECO:0000256" key="3">
    <source>
        <dbReference type="PIRSR" id="PIRSR002825-1"/>
    </source>
</evidence>
<keyword evidence="3" id="KW-0408">Iron</keyword>
<evidence type="ECO:0000256" key="1">
    <source>
        <dbReference type="ARBA" id="ARBA00008520"/>
    </source>
</evidence>
<dbReference type="SUPFAM" id="SSF53850">
    <property type="entry name" value="Periplasmic binding protein-like II"/>
    <property type="match status" value="1"/>
</dbReference>
<evidence type="ECO:0000256" key="2">
    <source>
        <dbReference type="ARBA" id="ARBA00022729"/>
    </source>
</evidence>
<keyword evidence="3" id="KW-0479">Metal-binding</keyword>
<dbReference type="Pfam" id="PF13343">
    <property type="entry name" value="SBP_bac_6"/>
    <property type="match status" value="1"/>
</dbReference>
<evidence type="ECO:0000313" key="5">
    <source>
        <dbReference type="Proteomes" id="UP000199495"/>
    </source>
</evidence>
<feature type="binding site" evidence="3">
    <location>
        <position position="244"/>
    </location>
    <ligand>
        <name>Fe cation</name>
        <dbReference type="ChEBI" id="CHEBI:24875"/>
    </ligand>
</feature>
<keyword evidence="2" id="KW-0732">Signal</keyword>
<gene>
    <name evidence="4" type="ORF">SAMN04487974_102481</name>
</gene>
<name>A0A1G7U1M3_9HYPH</name>
<keyword evidence="5" id="KW-1185">Reference proteome</keyword>
<dbReference type="EMBL" id="FNCS01000002">
    <property type="protein sequence ID" value="SDG41318.1"/>
    <property type="molecule type" value="Genomic_DNA"/>
</dbReference>
<dbReference type="GO" id="GO:0030288">
    <property type="term" value="C:outer membrane-bounded periplasmic space"/>
    <property type="evidence" value="ECO:0007669"/>
    <property type="project" value="TreeGrafter"/>
</dbReference>
<dbReference type="PIRSF" id="PIRSF002825">
    <property type="entry name" value="CfbpA"/>
    <property type="match status" value="1"/>
</dbReference>
<dbReference type="InterPro" id="IPR026045">
    <property type="entry name" value="Ferric-bd"/>
</dbReference>
<dbReference type="PANTHER" id="PTHR30006:SF15">
    <property type="entry name" value="IRON-UTILIZATION PERIPLASMIC PROTEIN"/>
    <property type="match status" value="1"/>
</dbReference>
<proteinExistence type="inferred from homology"/>
<dbReference type="STRING" id="440168.SAMN04487974_102481"/>
<accession>A0A1G7U1M3</accession>